<evidence type="ECO:0000256" key="1">
    <source>
        <dbReference type="SAM" id="MobiDB-lite"/>
    </source>
</evidence>
<evidence type="ECO:0000313" key="3">
    <source>
        <dbReference type="Proteomes" id="UP000037069"/>
    </source>
</evidence>
<gene>
    <name evidence="2" type="ORF">FF38_06866</name>
</gene>
<reference evidence="2 3" key="1">
    <citation type="journal article" date="2015" name="Nat. Commun.">
        <title>Lucilia cuprina genome unlocks parasitic fly biology to underpin future interventions.</title>
        <authorList>
            <person name="Anstead C.A."/>
            <person name="Korhonen P.K."/>
            <person name="Young N.D."/>
            <person name="Hall R.S."/>
            <person name="Jex A.R."/>
            <person name="Murali S.C."/>
            <person name="Hughes D.S."/>
            <person name="Lee S.F."/>
            <person name="Perry T."/>
            <person name="Stroehlein A.J."/>
            <person name="Ansell B.R."/>
            <person name="Breugelmans B."/>
            <person name="Hofmann A."/>
            <person name="Qu J."/>
            <person name="Dugan S."/>
            <person name="Lee S.L."/>
            <person name="Chao H."/>
            <person name="Dinh H."/>
            <person name="Han Y."/>
            <person name="Doddapaneni H.V."/>
            <person name="Worley K.C."/>
            <person name="Muzny D.M."/>
            <person name="Ioannidis P."/>
            <person name="Waterhouse R.M."/>
            <person name="Zdobnov E.M."/>
            <person name="James P.J."/>
            <person name="Bagnall N.H."/>
            <person name="Kotze A.C."/>
            <person name="Gibbs R.A."/>
            <person name="Richards S."/>
            <person name="Batterham P."/>
            <person name="Gasser R.B."/>
        </authorList>
    </citation>
    <scope>NUCLEOTIDE SEQUENCE [LARGE SCALE GENOMIC DNA]</scope>
    <source>
        <strain evidence="2 3">LS</strain>
        <tissue evidence="2">Full body</tissue>
    </source>
</reference>
<sequence length="105" mass="11670">MSETVKSGDLAGQCKSPKRQIRRPGNEILQHIGCGTCSGCRCTVLLEPNVLQSQFIMLRQKELVGGCSDALTMHSNRLARDFSEEKRSDDCSSENSTPYSDFERV</sequence>
<accession>A0A0L0CMQ6</accession>
<keyword evidence="3" id="KW-1185">Reference proteome</keyword>
<proteinExistence type="predicted"/>
<dbReference type="AlphaFoldDB" id="A0A0L0CMQ6"/>
<evidence type="ECO:0000313" key="2">
    <source>
        <dbReference type="EMBL" id="KNC33585.1"/>
    </source>
</evidence>
<name>A0A0L0CMQ6_LUCCU</name>
<organism evidence="2 3">
    <name type="scientific">Lucilia cuprina</name>
    <name type="common">Green bottle fly</name>
    <name type="synonym">Australian sheep blowfly</name>
    <dbReference type="NCBI Taxonomy" id="7375"/>
    <lineage>
        <taxon>Eukaryota</taxon>
        <taxon>Metazoa</taxon>
        <taxon>Ecdysozoa</taxon>
        <taxon>Arthropoda</taxon>
        <taxon>Hexapoda</taxon>
        <taxon>Insecta</taxon>
        <taxon>Pterygota</taxon>
        <taxon>Neoptera</taxon>
        <taxon>Endopterygota</taxon>
        <taxon>Diptera</taxon>
        <taxon>Brachycera</taxon>
        <taxon>Muscomorpha</taxon>
        <taxon>Oestroidea</taxon>
        <taxon>Calliphoridae</taxon>
        <taxon>Luciliinae</taxon>
        <taxon>Lucilia</taxon>
    </lineage>
</organism>
<feature type="region of interest" description="Disordered" evidence="1">
    <location>
        <begin position="81"/>
        <end position="105"/>
    </location>
</feature>
<protein>
    <submittedName>
        <fullName evidence="2">Uncharacterized protein</fullName>
    </submittedName>
</protein>
<comment type="caution">
    <text evidence="2">The sequence shown here is derived from an EMBL/GenBank/DDBJ whole genome shotgun (WGS) entry which is preliminary data.</text>
</comment>
<dbReference type="EMBL" id="JRES01000175">
    <property type="protein sequence ID" value="KNC33585.1"/>
    <property type="molecule type" value="Genomic_DNA"/>
</dbReference>
<feature type="compositionally biased region" description="Basic and acidic residues" evidence="1">
    <location>
        <begin position="81"/>
        <end position="90"/>
    </location>
</feature>
<dbReference type="Proteomes" id="UP000037069">
    <property type="component" value="Unassembled WGS sequence"/>
</dbReference>